<evidence type="ECO:0000256" key="5">
    <source>
        <dbReference type="ARBA" id="ARBA00023004"/>
    </source>
</evidence>
<dbReference type="GO" id="GO:0006777">
    <property type="term" value="P:Mo-molybdopterin cofactor biosynthetic process"/>
    <property type="evidence" value="ECO:0007669"/>
    <property type="project" value="UniProtKB-KW"/>
</dbReference>
<dbReference type="InterPro" id="IPR058240">
    <property type="entry name" value="rSAM_sf"/>
</dbReference>
<protein>
    <submittedName>
        <fullName evidence="9">Cyclic pyranopterin phosphate synthase MoaA</fullName>
    </submittedName>
</protein>
<dbReference type="GO" id="GO:0061798">
    <property type="term" value="F:GTP 3',8'-cyclase activity"/>
    <property type="evidence" value="ECO:0007669"/>
    <property type="project" value="TreeGrafter"/>
</dbReference>
<reference evidence="9 10" key="1">
    <citation type="submission" date="2017-01" db="EMBL/GenBank/DDBJ databases">
        <title>Novel large sulfur bacteria in the metagenomes of groundwater-fed chemosynthetic microbial mats in the Lake Huron basin.</title>
        <authorList>
            <person name="Sharrar A.M."/>
            <person name="Flood B.E."/>
            <person name="Bailey J.V."/>
            <person name="Jones D.S."/>
            <person name="Biddanda B."/>
            <person name="Ruberg S.A."/>
            <person name="Marcus D.N."/>
            <person name="Dick G.J."/>
        </authorList>
    </citation>
    <scope>NUCLEOTIDE SEQUENCE [LARGE SCALE GENOMIC DNA]</scope>
    <source>
        <strain evidence="9">A8</strain>
    </source>
</reference>
<dbReference type="InterPro" id="IPR007197">
    <property type="entry name" value="rSAM"/>
</dbReference>
<keyword evidence="4" id="KW-0479">Metal-binding</keyword>
<gene>
    <name evidence="9" type="ORF">BWK73_52970</name>
</gene>
<dbReference type="SFLD" id="SFLDG01067">
    <property type="entry name" value="SPASM/twitch_domain_containing"/>
    <property type="match status" value="1"/>
</dbReference>
<evidence type="ECO:0000256" key="8">
    <source>
        <dbReference type="ARBA" id="ARBA00023239"/>
    </source>
</evidence>
<evidence type="ECO:0000313" key="9">
    <source>
        <dbReference type="EMBL" id="OQW98243.1"/>
    </source>
</evidence>
<dbReference type="PANTHER" id="PTHR22960">
    <property type="entry name" value="MOLYBDOPTERIN COFACTOR SYNTHESIS PROTEIN A"/>
    <property type="match status" value="1"/>
</dbReference>
<dbReference type="GO" id="GO:0051539">
    <property type="term" value="F:4 iron, 4 sulfur cluster binding"/>
    <property type="evidence" value="ECO:0007669"/>
    <property type="project" value="UniProtKB-KW"/>
</dbReference>
<dbReference type="PROSITE" id="PS01305">
    <property type="entry name" value="MOAA_NIFB_PQQE"/>
    <property type="match status" value="1"/>
</dbReference>
<keyword evidence="3" id="KW-0949">S-adenosyl-L-methionine</keyword>
<evidence type="ECO:0000256" key="6">
    <source>
        <dbReference type="ARBA" id="ARBA00023014"/>
    </source>
</evidence>
<comment type="caution">
    <text evidence="9">The sequence shown here is derived from an EMBL/GenBank/DDBJ whole genome shotgun (WGS) entry which is preliminary data.</text>
</comment>
<dbReference type="InterPro" id="IPR013785">
    <property type="entry name" value="Aldolase_TIM"/>
</dbReference>
<keyword evidence="6" id="KW-0411">Iron-sulfur</keyword>
<keyword evidence="2" id="KW-0004">4Fe-4S</keyword>
<organism evidence="9 10">
    <name type="scientific">Thiothrix lacustris</name>
    <dbReference type="NCBI Taxonomy" id="525917"/>
    <lineage>
        <taxon>Bacteria</taxon>
        <taxon>Pseudomonadati</taxon>
        <taxon>Pseudomonadota</taxon>
        <taxon>Gammaproteobacteria</taxon>
        <taxon>Thiotrichales</taxon>
        <taxon>Thiotrichaceae</taxon>
        <taxon>Thiothrix</taxon>
    </lineage>
</organism>
<proteinExistence type="predicted"/>
<feature type="non-terminal residue" evidence="9">
    <location>
        <position position="63"/>
    </location>
</feature>
<keyword evidence="8" id="KW-0456">Lyase</keyword>
<dbReference type="InterPro" id="IPR050105">
    <property type="entry name" value="MoCo_biosynth_MoaA/MoaC"/>
</dbReference>
<comment type="cofactor">
    <cofactor evidence="1">
        <name>[4Fe-4S] cluster</name>
        <dbReference type="ChEBI" id="CHEBI:49883"/>
    </cofactor>
</comment>
<keyword evidence="5" id="KW-0408">Iron</keyword>
<keyword evidence="7" id="KW-0501">Molybdenum cofactor biosynthesis</keyword>
<dbReference type="SFLD" id="SFLDS00029">
    <property type="entry name" value="Radical_SAM"/>
    <property type="match status" value="1"/>
</dbReference>
<dbReference type="Proteomes" id="UP000192491">
    <property type="component" value="Unassembled WGS sequence"/>
</dbReference>
<dbReference type="PANTHER" id="PTHR22960:SF0">
    <property type="entry name" value="MOLYBDENUM COFACTOR BIOSYNTHESIS PROTEIN 1"/>
    <property type="match status" value="1"/>
</dbReference>
<dbReference type="InterPro" id="IPR000385">
    <property type="entry name" value="MoaA_NifB_PqqE_Fe-S-bd_CS"/>
</dbReference>
<dbReference type="GO" id="GO:0046872">
    <property type="term" value="F:metal ion binding"/>
    <property type="evidence" value="ECO:0007669"/>
    <property type="project" value="UniProtKB-KW"/>
</dbReference>
<dbReference type="Gene3D" id="3.20.20.70">
    <property type="entry name" value="Aldolase class I"/>
    <property type="match status" value="1"/>
</dbReference>
<name>A0A1Y1Q7G5_9GAMM</name>
<sequence length="63" mass="7261">MGNGLVDPFGREISYLRVSVTDRCDLRCFYCMPEHFNDYTVPDHWLSFEEIERVTAAFAALGV</sequence>
<evidence type="ECO:0000256" key="2">
    <source>
        <dbReference type="ARBA" id="ARBA00022485"/>
    </source>
</evidence>
<dbReference type="AlphaFoldDB" id="A0A1Y1Q7G5"/>
<evidence type="ECO:0000256" key="1">
    <source>
        <dbReference type="ARBA" id="ARBA00001966"/>
    </source>
</evidence>
<evidence type="ECO:0000256" key="4">
    <source>
        <dbReference type="ARBA" id="ARBA00022723"/>
    </source>
</evidence>
<dbReference type="GO" id="GO:0061799">
    <property type="term" value="F:cyclic pyranopterin monophosphate synthase activity"/>
    <property type="evidence" value="ECO:0007669"/>
    <property type="project" value="TreeGrafter"/>
</dbReference>
<evidence type="ECO:0000256" key="7">
    <source>
        <dbReference type="ARBA" id="ARBA00023150"/>
    </source>
</evidence>
<evidence type="ECO:0000313" key="10">
    <source>
        <dbReference type="Proteomes" id="UP000192491"/>
    </source>
</evidence>
<dbReference type="EMBL" id="MTEJ01000765">
    <property type="protein sequence ID" value="OQW98243.1"/>
    <property type="molecule type" value="Genomic_DNA"/>
</dbReference>
<accession>A0A1Y1Q7G5</accession>
<evidence type="ECO:0000256" key="3">
    <source>
        <dbReference type="ARBA" id="ARBA00022691"/>
    </source>
</evidence>
<dbReference type="SUPFAM" id="SSF102114">
    <property type="entry name" value="Radical SAM enzymes"/>
    <property type="match status" value="1"/>
</dbReference>